<keyword evidence="4 11" id="KW-0436">Ligase</keyword>
<sequence>MKKRMLILEDGTIFEGIAFGSDEASIGETVFTTGMTGYQETISNPSNCGQILVMTYPLIGNYGINRDDFESIELAMNGLVVRELEDEPSNFRSDMTLRELLTQKGIPGIEGIDTRKLTRLLREKGALKGMLTAAGTPFEEVDQQVQLLKEAELPTNLVAQVSTKRPYPSPGRGERVVVIDYGMKHGILRELNKRDCDVIVVPYHTSAKEITSLFPDGIVLTNGPGDPARVEGAMETIQSLLGKAPIFGIGMGHQLLAISLGAKVVKLKSGHRGSNIPVKDLKTGRTELTAQNHGFTVDETSIEQTGLQVTHRALNDNSIEGLESIAHAAFSVQFYPEASPGPEDTNHLFDRFMKLMISNSRKEQVNA</sequence>
<protein>
    <recommendedName>
        <fullName evidence="11">Carbamoyl phosphate synthase small chain</fullName>
        <ecNumber evidence="11">6.3.5.5</ecNumber>
    </recommendedName>
    <alternativeName>
        <fullName evidence="11">Carbamoyl phosphate synthetase glutamine chain</fullName>
    </alternativeName>
</protein>
<evidence type="ECO:0000256" key="9">
    <source>
        <dbReference type="ARBA" id="ARBA00048816"/>
    </source>
</evidence>
<evidence type="ECO:0000256" key="4">
    <source>
        <dbReference type="ARBA" id="ARBA00022598"/>
    </source>
</evidence>
<feature type="binding site" evidence="11">
    <location>
        <position position="251"/>
    </location>
    <ligand>
        <name>L-glutamine</name>
        <dbReference type="ChEBI" id="CHEBI:58359"/>
    </ligand>
</feature>
<dbReference type="InterPro" id="IPR006274">
    <property type="entry name" value="CarbamoylP_synth_ssu"/>
</dbReference>
<name>A0A380BFJ6_SPOPA</name>
<keyword evidence="7 11" id="KW-0315">Glutamine amidotransferase</keyword>
<dbReference type="SMART" id="SM01097">
    <property type="entry name" value="CPSase_sm_chain"/>
    <property type="match status" value="1"/>
</dbReference>
<feature type="binding site" evidence="11">
    <location>
        <position position="46"/>
    </location>
    <ligand>
        <name>L-glutamine</name>
        <dbReference type="ChEBI" id="CHEBI:58359"/>
    </ligand>
</feature>
<keyword evidence="14" id="KW-1185">Reference proteome</keyword>
<feature type="binding site" evidence="11">
    <location>
        <position position="295"/>
    </location>
    <ligand>
        <name>L-glutamine</name>
        <dbReference type="ChEBI" id="CHEBI:58359"/>
    </ligand>
</feature>
<dbReference type="InterPro" id="IPR035686">
    <property type="entry name" value="CPSase_GATase1"/>
</dbReference>
<evidence type="ECO:0000259" key="12">
    <source>
        <dbReference type="SMART" id="SM01097"/>
    </source>
</evidence>
<keyword evidence="6 11" id="KW-0067">ATP-binding</keyword>
<comment type="catalytic activity">
    <reaction evidence="9 11">
        <text>hydrogencarbonate + L-glutamine + 2 ATP + H2O = carbamoyl phosphate + L-glutamate + 2 ADP + phosphate + 2 H(+)</text>
        <dbReference type="Rhea" id="RHEA:18633"/>
        <dbReference type="ChEBI" id="CHEBI:15377"/>
        <dbReference type="ChEBI" id="CHEBI:15378"/>
        <dbReference type="ChEBI" id="CHEBI:17544"/>
        <dbReference type="ChEBI" id="CHEBI:29985"/>
        <dbReference type="ChEBI" id="CHEBI:30616"/>
        <dbReference type="ChEBI" id="CHEBI:43474"/>
        <dbReference type="ChEBI" id="CHEBI:58228"/>
        <dbReference type="ChEBI" id="CHEBI:58359"/>
        <dbReference type="ChEBI" id="CHEBI:456216"/>
        <dbReference type="EC" id="6.3.5.5"/>
    </reaction>
</comment>
<keyword evidence="11" id="KW-0028">Amino-acid biosynthesis</keyword>
<dbReference type="Pfam" id="PF00117">
    <property type="entry name" value="GATase"/>
    <property type="match status" value="1"/>
</dbReference>
<evidence type="ECO:0000256" key="11">
    <source>
        <dbReference type="HAMAP-Rule" id="MF_01209"/>
    </source>
</evidence>
<dbReference type="OrthoDB" id="9804328at2"/>
<dbReference type="EMBL" id="UGYZ01000002">
    <property type="protein sequence ID" value="SUJ00571.1"/>
    <property type="molecule type" value="Genomic_DNA"/>
</dbReference>
<feature type="binding site" evidence="11">
    <location>
        <position position="292"/>
    </location>
    <ligand>
        <name>L-glutamine</name>
        <dbReference type="ChEBI" id="CHEBI:58359"/>
    </ligand>
</feature>
<organism evidence="13 14">
    <name type="scientific">Sporosarcina pasteurii</name>
    <name type="common">Bacillus pasteurii</name>
    <dbReference type="NCBI Taxonomy" id="1474"/>
    <lineage>
        <taxon>Bacteria</taxon>
        <taxon>Bacillati</taxon>
        <taxon>Bacillota</taxon>
        <taxon>Bacilli</taxon>
        <taxon>Bacillales</taxon>
        <taxon>Caryophanaceae</taxon>
        <taxon>Sporosarcina</taxon>
    </lineage>
</organism>
<comment type="subunit">
    <text evidence="11">Composed of two chains; the small (or glutamine) chain promotes the hydrolysis of glutamine to ammonia, which is used by the large (or ammonia) chain to synthesize carbamoyl phosphate. Tetramer of heterodimers (alpha,beta)4.</text>
</comment>
<dbReference type="GO" id="GO:0005524">
    <property type="term" value="F:ATP binding"/>
    <property type="evidence" value="ECO:0007669"/>
    <property type="project" value="UniProtKB-UniRule"/>
</dbReference>
<dbReference type="InterPro" id="IPR036480">
    <property type="entry name" value="CarbP_synth_ssu_N_sf"/>
</dbReference>
<feature type="binding site" evidence="11">
    <location>
        <position position="225"/>
    </location>
    <ligand>
        <name>L-glutamine</name>
        <dbReference type="ChEBI" id="CHEBI:58359"/>
    </ligand>
</feature>
<dbReference type="CDD" id="cd01744">
    <property type="entry name" value="GATase1_CPSase"/>
    <property type="match status" value="1"/>
</dbReference>
<comment type="catalytic activity">
    <reaction evidence="10 11">
        <text>L-glutamine + H2O = L-glutamate + NH4(+)</text>
        <dbReference type="Rhea" id="RHEA:15889"/>
        <dbReference type="ChEBI" id="CHEBI:15377"/>
        <dbReference type="ChEBI" id="CHEBI:28938"/>
        <dbReference type="ChEBI" id="CHEBI:29985"/>
        <dbReference type="ChEBI" id="CHEBI:58359"/>
    </reaction>
</comment>
<evidence type="ECO:0000256" key="7">
    <source>
        <dbReference type="ARBA" id="ARBA00022962"/>
    </source>
</evidence>
<dbReference type="UniPathway" id="UPA00070">
    <property type="reaction ID" value="UER00115"/>
</dbReference>
<evidence type="ECO:0000313" key="13">
    <source>
        <dbReference type="EMBL" id="SUJ00571.1"/>
    </source>
</evidence>
<dbReference type="Gene3D" id="3.50.30.20">
    <property type="entry name" value="Carbamoyl-phosphate synthase small subunit, N-terminal domain"/>
    <property type="match status" value="1"/>
</dbReference>
<dbReference type="Proteomes" id="UP000254519">
    <property type="component" value="Unassembled WGS sequence"/>
</dbReference>
<keyword evidence="8 11" id="KW-0665">Pyrimidine biosynthesis</keyword>
<dbReference type="PROSITE" id="PS51273">
    <property type="entry name" value="GATASE_TYPE_1"/>
    <property type="match status" value="1"/>
</dbReference>
<evidence type="ECO:0000313" key="14">
    <source>
        <dbReference type="Proteomes" id="UP000254519"/>
    </source>
</evidence>
<feature type="domain" description="Carbamoyl-phosphate synthase small subunit N-terminal" evidence="12">
    <location>
        <begin position="2"/>
        <end position="132"/>
    </location>
</feature>
<dbReference type="GO" id="GO:0044205">
    <property type="term" value="P:'de novo' UMP biosynthetic process"/>
    <property type="evidence" value="ECO:0007669"/>
    <property type="project" value="UniProtKB-UniRule"/>
</dbReference>
<dbReference type="PRINTS" id="PR00096">
    <property type="entry name" value="GATASE"/>
</dbReference>
<dbReference type="PANTHER" id="PTHR43418:SF7">
    <property type="entry name" value="CARBAMOYL-PHOSPHATE SYNTHASE SMALL CHAIN"/>
    <property type="match status" value="1"/>
</dbReference>
<feature type="region of interest" description="CPSase" evidence="11">
    <location>
        <begin position="1"/>
        <end position="174"/>
    </location>
</feature>
<evidence type="ECO:0000256" key="5">
    <source>
        <dbReference type="ARBA" id="ARBA00022741"/>
    </source>
</evidence>
<evidence type="ECO:0000256" key="1">
    <source>
        <dbReference type="ARBA" id="ARBA00004812"/>
    </source>
</evidence>
<evidence type="ECO:0000256" key="3">
    <source>
        <dbReference type="ARBA" id="ARBA00007800"/>
    </source>
</evidence>
<dbReference type="UniPathway" id="UPA00068">
    <property type="reaction ID" value="UER00171"/>
</dbReference>
<proteinExistence type="inferred from homology"/>
<dbReference type="HAMAP" id="MF_01209">
    <property type="entry name" value="CPSase_S_chain"/>
    <property type="match status" value="1"/>
</dbReference>
<comment type="caution">
    <text evidence="11">Lacks conserved residue(s) required for the propagation of feature annotation.</text>
</comment>
<accession>A0A380BFJ6</accession>
<keyword evidence="5 11" id="KW-0547">Nucleotide-binding</keyword>
<evidence type="ECO:0000256" key="2">
    <source>
        <dbReference type="ARBA" id="ARBA00005077"/>
    </source>
</evidence>
<dbReference type="InterPro" id="IPR002474">
    <property type="entry name" value="CarbamoylP_synth_ssu_N"/>
</dbReference>
<dbReference type="InterPro" id="IPR050472">
    <property type="entry name" value="Anth_synth/Amidotransfase"/>
</dbReference>
<dbReference type="GO" id="GO:0004088">
    <property type="term" value="F:carbamoyl-phosphate synthase (glutamine-hydrolyzing) activity"/>
    <property type="evidence" value="ECO:0007669"/>
    <property type="project" value="UniProtKB-UniRule"/>
</dbReference>
<comment type="pathway">
    <text evidence="1 11">Pyrimidine metabolism; UMP biosynthesis via de novo pathway; (S)-dihydroorotate from bicarbonate: step 1/3.</text>
</comment>
<feature type="binding site" evidence="11">
    <location>
        <position position="254"/>
    </location>
    <ligand>
        <name>L-glutamine</name>
        <dbReference type="ChEBI" id="CHEBI:58359"/>
    </ligand>
</feature>
<gene>
    <name evidence="11 13" type="primary">carA</name>
    <name evidence="13" type="ORF">NCTC4822_00982</name>
</gene>
<keyword evidence="11" id="KW-0055">Arginine biosynthesis</keyword>
<dbReference type="GO" id="GO:0006541">
    <property type="term" value="P:glutamine metabolic process"/>
    <property type="evidence" value="ECO:0007669"/>
    <property type="project" value="InterPro"/>
</dbReference>
<evidence type="ECO:0000256" key="6">
    <source>
        <dbReference type="ARBA" id="ARBA00022840"/>
    </source>
</evidence>
<feature type="binding site" evidence="11">
    <location>
        <position position="294"/>
    </location>
    <ligand>
        <name>L-glutamine</name>
        <dbReference type="ChEBI" id="CHEBI:58359"/>
    </ligand>
</feature>
<dbReference type="AlphaFoldDB" id="A0A380BFJ6"/>
<dbReference type="RefSeq" id="WP_115360404.1">
    <property type="nucleotide sequence ID" value="NZ_CP038012.1"/>
</dbReference>
<dbReference type="InterPro" id="IPR029062">
    <property type="entry name" value="Class_I_gatase-like"/>
</dbReference>
<dbReference type="PRINTS" id="PR00099">
    <property type="entry name" value="CPSGATASE"/>
</dbReference>
<dbReference type="InterPro" id="IPR017926">
    <property type="entry name" value="GATASE"/>
</dbReference>
<dbReference type="NCBIfam" id="TIGR01368">
    <property type="entry name" value="CPSaseIIsmall"/>
    <property type="match status" value="1"/>
</dbReference>
<reference evidence="13 14" key="1">
    <citation type="submission" date="2018-06" db="EMBL/GenBank/DDBJ databases">
        <authorList>
            <consortium name="Pathogen Informatics"/>
            <person name="Doyle S."/>
        </authorList>
    </citation>
    <scope>NUCLEOTIDE SEQUENCE [LARGE SCALE GENOMIC DNA]</scope>
    <source>
        <strain evidence="14">ATCC 11859 / DSM 33 / NCIB 8841 / NCTC 4822</strain>
    </source>
</reference>
<dbReference type="GO" id="GO:0006526">
    <property type="term" value="P:L-arginine biosynthetic process"/>
    <property type="evidence" value="ECO:0007669"/>
    <property type="project" value="UniProtKB-UniRule"/>
</dbReference>
<feature type="binding site" evidence="11">
    <location>
        <position position="223"/>
    </location>
    <ligand>
        <name>L-glutamine</name>
        <dbReference type="ChEBI" id="CHEBI:58359"/>
    </ligand>
</feature>
<feature type="active site" evidence="11">
    <location>
        <position position="337"/>
    </location>
</feature>
<dbReference type="Gene3D" id="3.40.50.880">
    <property type="match status" value="1"/>
</dbReference>
<dbReference type="GO" id="GO:0004359">
    <property type="term" value="F:glutaminase activity"/>
    <property type="evidence" value="ECO:0007669"/>
    <property type="project" value="RHEA"/>
</dbReference>
<dbReference type="GO" id="GO:0006207">
    <property type="term" value="P:'de novo' pyrimidine nucleobase biosynthetic process"/>
    <property type="evidence" value="ECO:0007669"/>
    <property type="project" value="InterPro"/>
</dbReference>
<comment type="function">
    <text evidence="11">Small subunit of the glutamine-dependent carbamoyl phosphate synthetase (CPSase). CPSase catalyzes the formation of carbamoyl phosphate from the ammonia moiety of glutamine, carbonate, and phosphate donated by ATP, constituting the first step of 2 biosynthetic pathways, one leading to arginine and/or urea and the other to pyrimidine nucleotides. The small subunit (glutamine amidotransferase) binds and cleaves glutamine to supply the large subunit with the substrate ammonia.</text>
</comment>
<evidence type="ECO:0000256" key="10">
    <source>
        <dbReference type="ARBA" id="ARBA00049285"/>
    </source>
</evidence>
<dbReference type="PANTHER" id="PTHR43418">
    <property type="entry name" value="MULTIFUNCTIONAL TRYPTOPHAN BIOSYNTHESIS PROTEIN-RELATED"/>
    <property type="match status" value="1"/>
</dbReference>
<dbReference type="NCBIfam" id="NF009475">
    <property type="entry name" value="PRK12838.1"/>
    <property type="match status" value="1"/>
</dbReference>
<dbReference type="FunFam" id="3.50.30.20:FF:000001">
    <property type="entry name" value="Carbamoyl-phosphate synthase small chain"/>
    <property type="match status" value="1"/>
</dbReference>
<comment type="similarity">
    <text evidence="3 11">Belongs to the CarA family.</text>
</comment>
<evidence type="ECO:0000256" key="8">
    <source>
        <dbReference type="ARBA" id="ARBA00022975"/>
    </source>
</evidence>
<dbReference type="EC" id="6.3.5.5" evidence="11"/>
<dbReference type="SUPFAM" id="SSF52317">
    <property type="entry name" value="Class I glutamine amidotransferase-like"/>
    <property type="match status" value="1"/>
</dbReference>
<comment type="pathway">
    <text evidence="2 11">Amino-acid biosynthesis; L-arginine biosynthesis; carbamoyl phosphate from bicarbonate: step 1/1.</text>
</comment>
<dbReference type="SUPFAM" id="SSF52021">
    <property type="entry name" value="Carbamoyl phosphate synthetase, small subunit N-terminal domain"/>
    <property type="match status" value="1"/>
</dbReference>
<dbReference type="Pfam" id="PF00988">
    <property type="entry name" value="CPSase_sm_chain"/>
    <property type="match status" value="1"/>
</dbReference>